<evidence type="ECO:0000313" key="4">
    <source>
        <dbReference type="Proteomes" id="UP001604267"/>
    </source>
</evidence>
<dbReference type="EMBL" id="JBICYV010000002">
    <property type="protein sequence ID" value="MFG3009997.1"/>
    <property type="molecule type" value="Genomic_DNA"/>
</dbReference>
<evidence type="ECO:0000256" key="1">
    <source>
        <dbReference type="SAM" id="Phobius"/>
    </source>
</evidence>
<name>A0ABW7AYM0_9ACTN</name>
<keyword evidence="1" id="KW-0472">Membrane</keyword>
<dbReference type="Proteomes" id="UP001604267">
    <property type="component" value="Unassembled WGS sequence"/>
</dbReference>
<dbReference type="RefSeq" id="WP_392815982.1">
    <property type="nucleotide sequence ID" value="NZ_JBICYV010000002.1"/>
</dbReference>
<protein>
    <submittedName>
        <fullName evidence="3">DUF4328 domain-containing protein</fullName>
    </submittedName>
</protein>
<keyword evidence="1" id="KW-0812">Transmembrane</keyword>
<keyword evidence="1" id="KW-1133">Transmembrane helix</keyword>
<feature type="transmembrane region" description="Helical" evidence="1">
    <location>
        <begin position="55"/>
        <end position="73"/>
    </location>
</feature>
<dbReference type="InterPro" id="IPR025565">
    <property type="entry name" value="DUF4328"/>
</dbReference>
<feature type="transmembrane region" description="Helical" evidence="1">
    <location>
        <begin position="80"/>
        <end position="99"/>
    </location>
</feature>
<feature type="transmembrane region" description="Helical" evidence="1">
    <location>
        <begin position="157"/>
        <end position="178"/>
    </location>
</feature>
<evidence type="ECO:0000313" key="3">
    <source>
        <dbReference type="EMBL" id="MFG3009997.1"/>
    </source>
</evidence>
<comment type="caution">
    <text evidence="3">The sequence shown here is derived from an EMBL/GenBank/DDBJ whole genome shotgun (WGS) entry which is preliminary data.</text>
</comment>
<sequence length="205" mass="21148">MPAPIPKAAWPLARCAQVAVAAAAVADLVRATTLRAHRLHPEDTPLSASGQASMVYLYVMTAAVVFFLVWMARCRRTAELLSPGAVTGSAAWAVFAWLIPGVNLWAPRGLVLGIQRASGPGGAPGRDEVLVNVWWAAWAGHAVLLAAGELVGLGTSAVLLFATQALELAAAALAIAVIQRVTARQATGLRSLVPESAPGGLPHAS</sequence>
<proteinExistence type="predicted"/>
<evidence type="ECO:0000259" key="2">
    <source>
        <dbReference type="Pfam" id="PF14219"/>
    </source>
</evidence>
<organism evidence="3 4">
    <name type="scientific">Streptomyces cinerochromogenes</name>
    <dbReference type="NCBI Taxonomy" id="66422"/>
    <lineage>
        <taxon>Bacteria</taxon>
        <taxon>Bacillati</taxon>
        <taxon>Actinomycetota</taxon>
        <taxon>Actinomycetes</taxon>
        <taxon>Kitasatosporales</taxon>
        <taxon>Streptomycetaceae</taxon>
        <taxon>Streptomyces</taxon>
    </lineage>
</organism>
<accession>A0ABW7AYM0</accession>
<keyword evidence="4" id="KW-1185">Reference proteome</keyword>
<gene>
    <name evidence="3" type="ORF">ACGFZB_05960</name>
</gene>
<feature type="domain" description="DUF4328" evidence="2">
    <location>
        <begin position="50"/>
        <end position="182"/>
    </location>
</feature>
<reference evidence="3 4" key="1">
    <citation type="submission" date="2024-10" db="EMBL/GenBank/DDBJ databases">
        <title>The Natural Products Discovery Center: Release of the First 8490 Sequenced Strains for Exploring Actinobacteria Biosynthetic Diversity.</title>
        <authorList>
            <person name="Kalkreuter E."/>
            <person name="Kautsar S.A."/>
            <person name="Yang D."/>
            <person name="Bader C.D."/>
            <person name="Teijaro C.N."/>
            <person name="Fluegel L."/>
            <person name="Davis C.M."/>
            <person name="Simpson J.R."/>
            <person name="Lauterbach L."/>
            <person name="Steele A.D."/>
            <person name="Gui C."/>
            <person name="Meng S."/>
            <person name="Li G."/>
            <person name="Viehrig K."/>
            <person name="Ye F."/>
            <person name="Su P."/>
            <person name="Kiefer A.F."/>
            <person name="Nichols A."/>
            <person name="Cepeda A.J."/>
            <person name="Yan W."/>
            <person name="Fan B."/>
            <person name="Jiang Y."/>
            <person name="Adhikari A."/>
            <person name="Zheng C.-J."/>
            <person name="Schuster L."/>
            <person name="Cowan T.M."/>
            <person name="Smanski M.J."/>
            <person name="Chevrette M.G."/>
            <person name="De Carvalho L.P.S."/>
            <person name="Shen B."/>
        </authorList>
    </citation>
    <scope>NUCLEOTIDE SEQUENCE [LARGE SCALE GENOMIC DNA]</scope>
    <source>
        <strain evidence="3 4">NPDC048320</strain>
    </source>
</reference>
<dbReference type="Pfam" id="PF14219">
    <property type="entry name" value="DUF4328"/>
    <property type="match status" value="1"/>
</dbReference>